<keyword evidence="3" id="KW-1185">Reference proteome</keyword>
<evidence type="ECO:0000313" key="2">
    <source>
        <dbReference type="EMBL" id="MBB4688703.1"/>
    </source>
</evidence>
<name>A0A840J4C1_9PSEU</name>
<dbReference type="PANTHER" id="PTHR48050:SF13">
    <property type="entry name" value="STEROL 3-BETA-GLUCOSYLTRANSFERASE UGT80A2"/>
    <property type="match status" value="1"/>
</dbReference>
<dbReference type="PANTHER" id="PTHR48050">
    <property type="entry name" value="STEROL 3-BETA-GLUCOSYLTRANSFERASE"/>
    <property type="match status" value="1"/>
</dbReference>
<gene>
    <name evidence="2" type="ORF">BJY18_006188</name>
</gene>
<comment type="caution">
    <text evidence="2">The sequence shown here is derived from an EMBL/GenBank/DDBJ whole genome shotgun (WGS) entry which is preliminary data.</text>
</comment>
<dbReference type="Gene3D" id="3.40.50.2000">
    <property type="entry name" value="Glycogen Phosphorylase B"/>
    <property type="match status" value="2"/>
</dbReference>
<dbReference type="GO" id="GO:0016758">
    <property type="term" value="F:hexosyltransferase activity"/>
    <property type="evidence" value="ECO:0007669"/>
    <property type="project" value="UniProtKB-ARBA"/>
</dbReference>
<dbReference type="InterPro" id="IPR002213">
    <property type="entry name" value="UDP_glucos_trans"/>
</dbReference>
<dbReference type="GO" id="GO:0017000">
    <property type="term" value="P:antibiotic biosynthetic process"/>
    <property type="evidence" value="ECO:0007669"/>
    <property type="project" value="UniProtKB-ARBA"/>
</dbReference>
<reference evidence="2 3" key="1">
    <citation type="submission" date="2020-08" db="EMBL/GenBank/DDBJ databases">
        <title>Sequencing the genomes of 1000 actinobacteria strains.</title>
        <authorList>
            <person name="Klenk H.-P."/>
        </authorList>
    </citation>
    <scope>NUCLEOTIDE SEQUENCE [LARGE SCALE GENOMIC DNA]</scope>
    <source>
        <strain evidence="2 3">DSM 45859</strain>
    </source>
</reference>
<dbReference type="InterPro" id="IPR050426">
    <property type="entry name" value="Glycosyltransferase_28"/>
</dbReference>
<organism evidence="2 3">
    <name type="scientific">Amycolatopsis jiangsuensis</name>
    <dbReference type="NCBI Taxonomy" id="1181879"/>
    <lineage>
        <taxon>Bacteria</taxon>
        <taxon>Bacillati</taxon>
        <taxon>Actinomycetota</taxon>
        <taxon>Actinomycetes</taxon>
        <taxon>Pseudonocardiales</taxon>
        <taxon>Pseudonocardiaceae</taxon>
        <taxon>Amycolatopsis</taxon>
    </lineage>
</organism>
<evidence type="ECO:0000259" key="1">
    <source>
        <dbReference type="Pfam" id="PF06722"/>
    </source>
</evidence>
<dbReference type="AlphaFoldDB" id="A0A840J4C1"/>
<dbReference type="Proteomes" id="UP000581769">
    <property type="component" value="Unassembled WGS sequence"/>
</dbReference>
<evidence type="ECO:0000313" key="3">
    <source>
        <dbReference type="Proteomes" id="UP000581769"/>
    </source>
</evidence>
<dbReference type="InterPro" id="IPR010610">
    <property type="entry name" value="EryCIII-like_C"/>
</dbReference>
<dbReference type="EMBL" id="JACHMG010000001">
    <property type="protein sequence ID" value="MBB4688703.1"/>
    <property type="molecule type" value="Genomic_DNA"/>
</dbReference>
<feature type="domain" description="Erythromycin biosynthesis protein CIII-like C-terminal" evidence="1">
    <location>
        <begin position="256"/>
        <end position="352"/>
    </location>
</feature>
<sequence>MRFLFVVPPLAGHVTPLRGVAAVLTGRGHEVRWCGPEPETSSLVGGPVHAAGDSATFVMSRCPSGLRGIAALRYRWKDYLIPLADAMMPGVSDAVACLGPDVVVADQHTFAGAVAATRSGVPWVTSAPTSTELGDPLAALPKIAGWTRALQDELCARHGIAARDLRFSPDLVLAFTTPELAGPPAVPGVRYVGPAPPSFSDREFPWERLDGRPLVVVALGADVEEGKRFLRESAAALSALPVQSLVVDPTGTVDVDGVVVRQRIPRPEVLSGAAAVVCHGGHTTVCASLAAGLPLVVAPIRDDQTVLAEQVVRAGTGVRIRFDQAGAEDIRAAVTAVLEQPRYRAAADRVRGSFRASDGVIGAADALEVR</sequence>
<protein>
    <submittedName>
        <fullName evidence="2">UDP:flavonoid glycosyltransferase YjiC (YdhE family)</fullName>
    </submittedName>
</protein>
<dbReference type="RefSeq" id="WP_184783347.1">
    <property type="nucleotide sequence ID" value="NZ_JACHMG010000001.1"/>
</dbReference>
<keyword evidence="2" id="KW-0808">Transferase</keyword>
<proteinExistence type="predicted"/>
<dbReference type="Pfam" id="PF06722">
    <property type="entry name" value="EryCIII-like_C"/>
    <property type="match status" value="1"/>
</dbReference>
<dbReference type="SUPFAM" id="SSF53756">
    <property type="entry name" value="UDP-Glycosyltransferase/glycogen phosphorylase"/>
    <property type="match status" value="1"/>
</dbReference>
<accession>A0A840J4C1</accession>
<dbReference type="CDD" id="cd03784">
    <property type="entry name" value="GT1_Gtf-like"/>
    <property type="match status" value="1"/>
</dbReference>
<dbReference type="GO" id="GO:0008194">
    <property type="term" value="F:UDP-glycosyltransferase activity"/>
    <property type="evidence" value="ECO:0007669"/>
    <property type="project" value="InterPro"/>
</dbReference>